<proteinExistence type="predicted"/>
<protein>
    <submittedName>
        <fullName evidence="1">Uncharacterized protein</fullName>
    </submittedName>
</protein>
<reference evidence="1" key="2">
    <citation type="submission" date="2025-09" db="UniProtKB">
        <authorList>
            <consortium name="EnsemblPlants"/>
        </authorList>
    </citation>
    <scope>IDENTIFICATION</scope>
</reference>
<dbReference type="EnsemblPlants" id="AVESA.00010b.r2.5DG0934510.1">
    <property type="protein sequence ID" value="AVESA.00010b.r2.5DG0934510.1.CDS"/>
    <property type="gene ID" value="AVESA.00010b.r2.5DG0934510"/>
</dbReference>
<evidence type="ECO:0000313" key="1">
    <source>
        <dbReference type="EnsemblPlants" id="AVESA.00010b.r2.5DG0934510.1.CDS"/>
    </source>
</evidence>
<dbReference type="Proteomes" id="UP001732700">
    <property type="component" value="Chromosome 5D"/>
</dbReference>
<keyword evidence="2" id="KW-1185">Reference proteome</keyword>
<evidence type="ECO:0000313" key="2">
    <source>
        <dbReference type="Proteomes" id="UP001732700"/>
    </source>
</evidence>
<sequence>MATRPLLRSFRFRRPPPPAAHPASSSHVGTDLQHHLLRHSQPPPPLLRGVLANIRCFGRTSQSSSSSSKAAWPGRRVLANMFSSPLVSASAGLLSDHLSNQESSPKEPHDHDHENRVCTQALVALNILVHVVDLATQRKLVAWGAKVNHLVREGQIWRMATAALLHADIPHLTCNIRALEEFGPMLEGYIGPRRFLAIYCTSALSGSLFSYWFTPGSSVGASGAICGLIGAQAVYSWRHRETLEKADETVAGIAFLVVSNLVIALFTKNRTDHWGHLGGFLGGAAMEFFLGPDGKQRVATGGVVVLEDKPPAWFSH</sequence>
<name>A0ACD5Y9C6_AVESA</name>
<organism evidence="1 2">
    <name type="scientific">Avena sativa</name>
    <name type="common">Oat</name>
    <dbReference type="NCBI Taxonomy" id="4498"/>
    <lineage>
        <taxon>Eukaryota</taxon>
        <taxon>Viridiplantae</taxon>
        <taxon>Streptophyta</taxon>
        <taxon>Embryophyta</taxon>
        <taxon>Tracheophyta</taxon>
        <taxon>Spermatophyta</taxon>
        <taxon>Magnoliopsida</taxon>
        <taxon>Liliopsida</taxon>
        <taxon>Poales</taxon>
        <taxon>Poaceae</taxon>
        <taxon>BOP clade</taxon>
        <taxon>Pooideae</taxon>
        <taxon>Poodae</taxon>
        <taxon>Poeae</taxon>
        <taxon>Poeae Chloroplast Group 1 (Aveneae type)</taxon>
        <taxon>Aveninae</taxon>
        <taxon>Avena</taxon>
    </lineage>
</organism>
<accession>A0ACD5Y9C6</accession>
<reference evidence="1" key="1">
    <citation type="submission" date="2021-05" db="EMBL/GenBank/DDBJ databases">
        <authorList>
            <person name="Scholz U."/>
            <person name="Mascher M."/>
            <person name="Fiebig A."/>
        </authorList>
    </citation>
    <scope>NUCLEOTIDE SEQUENCE [LARGE SCALE GENOMIC DNA]</scope>
</reference>